<evidence type="ECO:0000256" key="17">
    <source>
        <dbReference type="ARBA" id="ARBA00023004"/>
    </source>
</evidence>
<keyword evidence="16" id="KW-0560">Oxidoreductase</keyword>
<dbReference type="PRINTS" id="PR00605">
    <property type="entry name" value="CYTCHROMECIC"/>
</dbReference>
<dbReference type="InterPro" id="IPR038414">
    <property type="entry name" value="CcoP_N_sf"/>
</dbReference>
<organism evidence="23">
    <name type="scientific">marine sediment metagenome</name>
    <dbReference type="NCBI Taxonomy" id="412755"/>
    <lineage>
        <taxon>unclassified sequences</taxon>
        <taxon>metagenomes</taxon>
        <taxon>ecological metagenomes</taxon>
    </lineage>
</organism>
<dbReference type="Pfam" id="PF00034">
    <property type="entry name" value="Cytochrom_C"/>
    <property type="match status" value="1"/>
</dbReference>
<dbReference type="PANTHER" id="PTHR33751:SF1">
    <property type="entry name" value="CBB3-TYPE CYTOCHROME C OXIDASE SUBUNIT FIXP"/>
    <property type="match status" value="1"/>
</dbReference>
<dbReference type="Gene3D" id="1.10.760.10">
    <property type="entry name" value="Cytochrome c-like domain"/>
    <property type="match status" value="2"/>
</dbReference>
<evidence type="ECO:0000256" key="15">
    <source>
        <dbReference type="ARBA" id="ARBA00022989"/>
    </source>
</evidence>
<dbReference type="UniPathway" id="UPA00705"/>
<dbReference type="GO" id="GO:0020037">
    <property type="term" value="F:heme binding"/>
    <property type="evidence" value="ECO:0007669"/>
    <property type="project" value="InterPro"/>
</dbReference>
<dbReference type="Gene3D" id="6.10.280.130">
    <property type="match status" value="1"/>
</dbReference>
<keyword evidence="6" id="KW-1003">Cell membrane</keyword>
<evidence type="ECO:0000256" key="1">
    <source>
        <dbReference type="ARBA" id="ARBA00001926"/>
    </source>
</evidence>
<evidence type="ECO:0000256" key="10">
    <source>
        <dbReference type="ARBA" id="ARBA00022692"/>
    </source>
</evidence>
<dbReference type="GO" id="GO:0016491">
    <property type="term" value="F:oxidoreductase activity"/>
    <property type="evidence" value="ECO:0007669"/>
    <property type="project" value="UniProtKB-KW"/>
</dbReference>
<evidence type="ECO:0000256" key="3">
    <source>
        <dbReference type="ARBA" id="ARBA00004673"/>
    </source>
</evidence>
<dbReference type="PANTHER" id="PTHR33751">
    <property type="entry name" value="CBB3-TYPE CYTOCHROME C OXIDASE SUBUNIT FIXP"/>
    <property type="match status" value="1"/>
</dbReference>
<proteinExistence type="inferred from homology"/>
<evidence type="ECO:0000256" key="21">
    <source>
        <dbReference type="SAM" id="Phobius"/>
    </source>
</evidence>
<keyword evidence="15 21" id="KW-1133">Transmembrane helix</keyword>
<evidence type="ECO:0000256" key="5">
    <source>
        <dbReference type="ARBA" id="ARBA00022448"/>
    </source>
</evidence>
<dbReference type="Pfam" id="PF14715">
    <property type="entry name" value="FixP_N"/>
    <property type="match status" value="1"/>
</dbReference>
<comment type="cofactor">
    <cofactor evidence="1">
        <name>heme c</name>
        <dbReference type="ChEBI" id="CHEBI:61717"/>
    </cofactor>
</comment>
<evidence type="ECO:0000259" key="22">
    <source>
        <dbReference type="PROSITE" id="PS51007"/>
    </source>
</evidence>
<dbReference type="PIRSF" id="PIRSF000006">
    <property type="entry name" value="Cbb3-Cox_fixP"/>
    <property type="match status" value="1"/>
</dbReference>
<evidence type="ECO:0000256" key="20">
    <source>
        <dbReference type="ARBA" id="ARBA00029635"/>
    </source>
</evidence>
<evidence type="ECO:0000256" key="13">
    <source>
        <dbReference type="ARBA" id="ARBA00022781"/>
    </source>
</evidence>
<dbReference type="InterPro" id="IPR004678">
    <property type="entry name" value="Cyt_c_oxidase_cbb3_su3"/>
</dbReference>
<keyword evidence="5" id="KW-0813">Transport</keyword>
<evidence type="ECO:0000256" key="16">
    <source>
        <dbReference type="ARBA" id="ARBA00023002"/>
    </source>
</evidence>
<dbReference type="Pfam" id="PF13442">
    <property type="entry name" value="Cytochrome_CBB3"/>
    <property type="match status" value="1"/>
</dbReference>
<dbReference type="EMBL" id="LAZR01000423">
    <property type="protein sequence ID" value="KKN69550.1"/>
    <property type="molecule type" value="Genomic_DNA"/>
</dbReference>
<feature type="transmembrane region" description="Helical" evidence="21">
    <location>
        <begin position="33"/>
        <end position="55"/>
    </location>
</feature>
<keyword evidence="18" id="KW-0406">Ion transport</keyword>
<comment type="caution">
    <text evidence="23">The sequence shown here is derived from an EMBL/GenBank/DDBJ whole genome shotgun (WGS) entry which is preliminary data.</text>
</comment>
<dbReference type="SUPFAM" id="SSF46626">
    <property type="entry name" value="Cytochrome c"/>
    <property type="match status" value="2"/>
</dbReference>
<reference evidence="23" key="1">
    <citation type="journal article" date="2015" name="Nature">
        <title>Complex archaea that bridge the gap between prokaryotes and eukaryotes.</title>
        <authorList>
            <person name="Spang A."/>
            <person name="Saw J.H."/>
            <person name="Jorgensen S.L."/>
            <person name="Zaremba-Niedzwiedzka K."/>
            <person name="Martijn J."/>
            <person name="Lind A.E."/>
            <person name="van Eijk R."/>
            <person name="Schleper C."/>
            <person name="Guy L."/>
            <person name="Ettema T.J."/>
        </authorList>
    </citation>
    <scope>NUCLEOTIDE SEQUENCE</scope>
</reference>
<name>A0A0F9SKN2_9ZZZZ</name>
<protein>
    <recommendedName>
        <fullName evidence="20">Cytochrome c oxidase subunit III</fullName>
    </recommendedName>
</protein>
<dbReference type="GO" id="GO:0009055">
    <property type="term" value="F:electron transfer activity"/>
    <property type="evidence" value="ECO:0007669"/>
    <property type="project" value="InterPro"/>
</dbReference>
<evidence type="ECO:0000256" key="7">
    <source>
        <dbReference type="ARBA" id="ARBA00022519"/>
    </source>
</evidence>
<keyword evidence="17" id="KW-0408">Iron</keyword>
<keyword evidence="7" id="KW-0997">Cell inner membrane</keyword>
<feature type="domain" description="Cytochrome c" evidence="22">
    <location>
        <begin position="109"/>
        <end position="199"/>
    </location>
</feature>
<keyword evidence="13" id="KW-0375">Hydrogen ion transport</keyword>
<dbReference type="InterPro" id="IPR009056">
    <property type="entry name" value="Cyt_c-like_dom"/>
</dbReference>
<comment type="pathway">
    <text evidence="3">Energy metabolism; oxidative phosphorylation.</text>
</comment>
<dbReference type="InterPro" id="IPR050597">
    <property type="entry name" value="Cytochrome_c_Oxidase_Subunit"/>
</dbReference>
<dbReference type="InterPro" id="IPR032858">
    <property type="entry name" value="CcoP_N"/>
</dbReference>
<accession>A0A0F9SKN2</accession>
<evidence type="ECO:0000256" key="11">
    <source>
        <dbReference type="ARBA" id="ARBA00022723"/>
    </source>
</evidence>
<dbReference type="InterPro" id="IPR036909">
    <property type="entry name" value="Cyt_c-like_dom_sf"/>
</dbReference>
<evidence type="ECO:0000256" key="2">
    <source>
        <dbReference type="ARBA" id="ARBA00004533"/>
    </source>
</evidence>
<dbReference type="AlphaFoldDB" id="A0A0F9SKN2"/>
<dbReference type="GO" id="GO:0005886">
    <property type="term" value="C:plasma membrane"/>
    <property type="evidence" value="ECO:0007669"/>
    <property type="project" value="UniProtKB-SubCell"/>
</dbReference>
<dbReference type="GO" id="GO:0006119">
    <property type="term" value="P:oxidative phosphorylation"/>
    <property type="evidence" value="ECO:0007669"/>
    <property type="project" value="UniProtKB-UniPathway"/>
</dbReference>
<evidence type="ECO:0000256" key="4">
    <source>
        <dbReference type="ARBA" id="ARBA00006113"/>
    </source>
</evidence>
<dbReference type="InterPro" id="IPR008168">
    <property type="entry name" value="Cyt_C_IC"/>
</dbReference>
<keyword evidence="9" id="KW-0679">Respiratory chain</keyword>
<evidence type="ECO:0000256" key="14">
    <source>
        <dbReference type="ARBA" id="ARBA00022982"/>
    </source>
</evidence>
<dbReference type="NCBIfam" id="TIGR00782">
    <property type="entry name" value="ccoP"/>
    <property type="match status" value="1"/>
</dbReference>
<evidence type="ECO:0000256" key="18">
    <source>
        <dbReference type="ARBA" id="ARBA00023065"/>
    </source>
</evidence>
<keyword evidence="8" id="KW-0349">Heme</keyword>
<gene>
    <name evidence="23" type="ORF">LCGC14_0439700</name>
</gene>
<evidence type="ECO:0000313" key="23">
    <source>
        <dbReference type="EMBL" id="KKN69550.1"/>
    </source>
</evidence>
<feature type="domain" description="Cytochrome c" evidence="22">
    <location>
        <begin position="206"/>
        <end position="287"/>
    </location>
</feature>
<sequence>MADEREIDPVTGVETTGHSWDGIKELNNPMPRWWLWTFYATIAFSLVYVVLYPALPLINSATKGVLGWSSRADLRADIASAQARNVDRIEAIKASSVTDIAADENLRQFAISAGNAAFKVNCVQCHGSGAAGSAGYPNLNDDAWIWGGGLEDIYTTILHGVRYGDDDETRISEMPAFGRDEILDREQIAAVAAYVRKLSGQEADAAAAESGATVYADNCAACHGEAGEGGRELGAPRLNDALWLYGGSQSAIMAQVGTPQHGVMPGWGGRLGEVTAKQLAVYVHSLGGGE</sequence>
<keyword evidence="19 21" id="KW-0472">Membrane</keyword>
<dbReference type="GO" id="GO:0005506">
    <property type="term" value="F:iron ion binding"/>
    <property type="evidence" value="ECO:0007669"/>
    <property type="project" value="InterPro"/>
</dbReference>
<evidence type="ECO:0000256" key="9">
    <source>
        <dbReference type="ARBA" id="ARBA00022660"/>
    </source>
</evidence>
<evidence type="ECO:0000256" key="8">
    <source>
        <dbReference type="ARBA" id="ARBA00022617"/>
    </source>
</evidence>
<keyword evidence="14" id="KW-0249">Electron transport</keyword>
<dbReference type="GO" id="GO:1902600">
    <property type="term" value="P:proton transmembrane transport"/>
    <property type="evidence" value="ECO:0007669"/>
    <property type="project" value="UniProtKB-KW"/>
</dbReference>
<dbReference type="PROSITE" id="PS51007">
    <property type="entry name" value="CYTC"/>
    <property type="match status" value="2"/>
</dbReference>
<evidence type="ECO:0000256" key="12">
    <source>
        <dbReference type="ARBA" id="ARBA00022737"/>
    </source>
</evidence>
<comment type="subcellular location">
    <subcellularLocation>
        <location evidence="2">Cell inner membrane</location>
    </subcellularLocation>
</comment>
<keyword evidence="12" id="KW-0677">Repeat</keyword>
<keyword evidence="10 21" id="KW-0812">Transmembrane</keyword>
<evidence type="ECO:0000256" key="19">
    <source>
        <dbReference type="ARBA" id="ARBA00023136"/>
    </source>
</evidence>
<comment type="similarity">
    <text evidence="4">Belongs to the CcoP / FixP family.</text>
</comment>
<keyword evidence="11" id="KW-0479">Metal-binding</keyword>
<evidence type="ECO:0000256" key="6">
    <source>
        <dbReference type="ARBA" id="ARBA00022475"/>
    </source>
</evidence>